<name>A0ABU4SQG0_9GAMM</name>
<dbReference type="RefSeq" id="WP_319927600.1">
    <property type="nucleotide sequence ID" value="NZ_VCDP01000099.1"/>
</dbReference>
<evidence type="ECO:0000256" key="1">
    <source>
        <dbReference type="SAM" id="Phobius"/>
    </source>
</evidence>
<sequence length="112" mass="12777">MLFSTPNQIAIIIFIIIGINLYEFTVGYFITAKYHLITKECLIKIIKLPIIYSEILGVFFKGSDITLNSIFISMLENVKGAYSVLGMMVIGITLSSFYKIEIDWKFSFFSIP</sequence>
<protein>
    <submittedName>
        <fullName evidence="2">Uncharacterized protein</fullName>
    </submittedName>
</protein>
<feature type="transmembrane region" description="Helical" evidence="1">
    <location>
        <begin position="80"/>
        <end position="98"/>
    </location>
</feature>
<organism evidence="2 3">
    <name type="scientific">Xenorhabdus littoralis</name>
    <dbReference type="NCBI Taxonomy" id="2582835"/>
    <lineage>
        <taxon>Bacteria</taxon>
        <taxon>Pseudomonadati</taxon>
        <taxon>Pseudomonadota</taxon>
        <taxon>Gammaproteobacteria</taxon>
        <taxon>Enterobacterales</taxon>
        <taxon>Morganellaceae</taxon>
        <taxon>Xenorhabdus</taxon>
    </lineage>
</organism>
<comment type="caution">
    <text evidence="2">The sequence shown here is derived from an EMBL/GenBank/DDBJ whole genome shotgun (WGS) entry which is preliminary data.</text>
</comment>
<gene>
    <name evidence="2" type="ORF">FE394_17275</name>
</gene>
<dbReference type="Proteomes" id="UP001271640">
    <property type="component" value="Unassembled WGS sequence"/>
</dbReference>
<accession>A0ABU4SQG0</accession>
<keyword evidence="3" id="KW-1185">Reference proteome</keyword>
<dbReference type="EMBL" id="VCDP01000099">
    <property type="protein sequence ID" value="MDX8000893.1"/>
    <property type="molecule type" value="Genomic_DNA"/>
</dbReference>
<evidence type="ECO:0000313" key="2">
    <source>
        <dbReference type="EMBL" id="MDX8000893.1"/>
    </source>
</evidence>
<keyword evidence="1" id="KW-0812">Transmembrane</keyword>
<proteinExistence type="predicted"/>
<reference evidence="3" key="1">
    <citation type="journal article" date="2024" name="Toxins">
        <title>Genome Sequence Analysis of Native Xenorhabdus Strains Isolated from Entomopathogenic Nematodes in Argentina.</title>
        <authorList>
            <person name="Palma L."/>
            <person name="Frizzo L."/>
            <person name="Kaiser S."/>
            <person name="Berry C."/>
            <person name="Caballero P."/>
            <person name="Bode H.B."/>
            <person name="Del Valle E.E."/>
        </authorList>
    </citation>
    <scope>NUCLEOTIDE SEQUENCE [LARGE SCALE GENOMIC DNA]</scope>
    <source>
        <strain evidence="3">Reich</strain>
    </source>
</reference>
<keyword evidence="1" id="KW-1133">Transmembrane helix</keyword>
<keyword evidence="1" id="KW-0472">Membrane</keyword>
<feature type="transmembrane region" description="Helical" evidence="1">
    <location>
        <begin position="6"/>
        <end position="30"/>
    </location>
</feature>
<evidence type="ECO:0000313" key="3">
    <source>
        <dbReference type="Proteomes" id="UP001271640"/>
    </source>
</evidence>